<evidence type="ECO:0000313" key="4">
    <source>
        <dbReference type="EMBL" id="CAL6078101.1"/>
    </source>
</evidence>
<sequence length="639" mass="68943">MQAGQCICETYGAFILNSQCTCGINSFNISNTCSCPIGANLVNGICTCVNINSYIYGNQCICPTHSQLLGDTCKCPYNSSLINNVCICDQNVGQYMINGSCQCPSGQQIVNNICQQTNYIINNTIFQCSQQVFSLVFDIFSITNVINSENNFSSGYVFNSIIPNSFIDISDNVYTTLFYPLFQLQSSFINLKIQLGTQNLNTGSFILSSSTSLTINQINIISKTDSYIILNAYSQLNILTSSSTNTKIKNLQVNLNFANSNGNITLIGNIHGSFDITEYQVLGSYISTLTVALIALNVNTTTANVDQVNFKPSIYNVGNGSSYLFSNAISSISALVVNNVTIILGNISYFQLLGSIETSDRISNSYSFGGVITTISCQSTLYVNNILLDSYQKFSTRFVSFSGLVVGYVSLASSTVTIQNICLQQTIISTTFYYYYFGLIGSNNGNTSLQNAYVTFSIQGENVLAFGIIAATSYNSLYTEVKNIKTSINISISGFGFGVGSILGQAEGKICLIQSAGVVGGNIGDISSVAVGGFIGSYGSYMTDSIITILDSMISHTYIKGSDAVGGFIGICSQPLYLTNSKIQQVRLFTQTNFGIVAGLANYKWSYTVIGSSSISNFILNNLQKDCPILLSTWSVEGC</sequence>
<evidence type="ECO:0000313" key="3">
    <source>
        <dbReference type="EMBL" id="CAL6078099.1"/>
    </source>
</evidence>
<reference evidence="2" key="1">
    <citation type="submission" date="2023-06" db="EMBL/GenBank/DDBJ databases">
        <authorList>
            <person name="Kurt Z."/>
        </authorList>
    </citation>
    <scope>NUCLEOTIDE SEQUENCE</scope>
</reference>
<evidence type="ECO:0000313" key="5">
    <source>
        <dbReference type="Proteomes" id="UP001642409"/>
    </source>
</evidence>
<dbReference type="AlphaFoldDB" id="A0AA86RB46"/>
<evidence type="ECO:0000313" key="2">
    <source>
        <dbReference type="EMBL" id="CAI9969588.1"/>
    </source>
</evidence>
<proteinExistence type="predicted"/>
<name>A0AA86RB46_9EUKA</name>
<comment type="caution">
    <text evidence="2">The sequence shown here is derived from an EMBL/GenBank/DDBJ whole genome shotgun (WGS) entry which is preliminary data.</text>
</comment>
<keyword evidence="5" id="KW-1185">Reference proteome</keyword>
<protein>
    <submittedName>
        <fullName evidence="2">Uncharacterized protein</fullName>
    </submittedName>
</protein>
<accession>A0AA86RB46</accession>
<evidence type="ECO:0000313" key="1">
    <source>
        <dbReference type="EMBL" id="CAI9969587.1"/>
    </source>
</evidence>
<gene>
    <name evidence="1" type="ORF">HINF_LOCUS57232</name>
    <name evidence="2" type="ORF">HINF_LOCUS57233</name>
    <name evidence="3" type="ORF">HINF_LOCUS58740</name>
    <name evidence="4" type="ORF">HINF_LOCUS58741</name>
</gene>
<dbReference type="EMBL" id="CATOUU010001061">
    <property type="protein sequence ID" value="CAI9969588.1"/>
    <property type="molecule type" value="Genomic_DNA"/>
</dbReference>
<dbReference type="EMBL" id="CATOUU010001061">
    <property type="protein sequence ID" value="CAI9969587.1"/>
    <property type="molecule type" value="Genomic_DNA"/>
</dbReference>
<dbReference type="EMBL" id="CAXDID020000332">
    <property type="protein sequence ID" value="CAL6078101.1"/>
    <property type="molecule type" value="Genomic_DNA"/>
</dbReference>
<reference evidence="3 5" key="2">
    <citation type="submission" date="2024-07" db="EMBL/GenBank/DDBJ databases">
        <authorList>
            <person name="Akdeniz Z."/>
        </authorList>
    </citation>
    <scope>NUCLEOTIDE SEQUENCE [LARGE SCALE GENOMIC DNA]</scope>
</reference>
<dbReference type="Proteomes" id="UP001642409">
    <property type="component" value="Unassembled WGS sequence"/>
</dbReference>
<organism evidence="2">
    <name type="scientific">Hexamita inflata</name>
    <dbReference type="NCBI Taxonomy" id="28002"/>
    <lineage>
        <taxon>Eukaryota</taxon>
        <taxon>Metamonada</taxon>
        <taxon>Diplomonadida</taxon>
        <taxon>Hexamitidae</taxon>
        <taxon>Hexamitinae</taxon>
        <taxon>Hexamita</taxon>
    </lineage>
</organism>
<dbReference type="EMBL" id="CAXDID020000332">
    <property type="protein sequence ID" value="CAL6078099.1"/>
    <property type="molecule type" value="Genomic_DNA"/>
</dbReference>